<dbReference type="PANTHER" id="PTHR21063">
    <property type="entry name" value="LFA-3"/>
    <property type="match status" value="1"/>
</dbReference>
<dbReference type="InterPro" id="IPR013098">
    <property type="entry name" value="Ig_I-set"/>
</dbReference>
<dbReference type="InterPro" id="IPR013783">
    <property type="entry name" value="Ig-like_fold"/>
</dbReference>
<dbReference type="Proteomes" id="UP000579812">
    <property type="component" value="Unassembled WGS sequence"/>
</dbReference>
<feature type="chain" id="PRO_5029677313" description="Immunoglobulin domain-containing protein" evidence="3">
    <location>
        <begin position="22"/>
        <end position="305"/>
    </location>
</feature>
<feature type="domain" description="Immunoglobulin" evidence="4">
    <location>
        <begin position="23"/>
        <end position="122"/>
    </location>
</feature>
<feature type="compositionally biased region" description="Basic and acidic residues" evidence="1">
    <location>
        <begin position="274"/>
        <end position="283"/>
    </location>
</feature>
<evidence type="ECO:0000313" key="6">
    <source>
        <dbReference type="Proteomes" id="UP000579812"/>
    </source>
</evidence>
<dbReference type="AlphaFoldDB" id="A0A7J6BR58"/>
<evidence type="ECO:0000256" key="3">
    <source>
        <dbReference type="SAM" id="SignalP"/>
    </source>
</evidence>
<keyword evidence="2" id="KW-0472">Membrane</keyword>
<gene>
    <name evidence="5" type="ORF">G5714_021209</name>
</gene>
<dbReference type="Pfam" id="PF07679">
    <property type="entry name" value="I-set"/>
    <property type="match status" value="1"/>
</dbReference>
<protein>
    <recommendedName>
        <fullName evidence="4">Immunoglobulin domain-containing protein</fullName>
    </recommendedName>
</protein>
<keyword evidence="6" id="KW-1185">Reference proteome</keyword>
<dbReference type="InterPro" id="IPR003599">
    <property type="entry name" value="Ig_sub"/>
</dbReference>
<feature type="signal peptide" evidence="3">
    <location>
        <begin position="1"/>
        <end position="21"/>
    </location>
</feature>
<dbReference type="Gene3D" id="2.60.40.10">
    <property type="entry name" value="Immunoglobulins"/>
    <property type="match status" value="2"/>
</dbReference>
<feature type="transmembrane region" description="Helical" evidence="2">
    <location>
        <begin position="239"/>
        <end position="262"/>
    </location>
</feature>
<dbReference type="PANTHER" id="PTHR21063:SF4">
    <property type="entry name" value="CD48 ANTIGEN-RELATED"/>
    <property type="match status" value="1"/>
</dbReference>
<comment type="caution">
    <text evidence="5">The sequence shown here is derived from an EMBL/GenBank/DDBJ whole genome shotgun (WGS) entry which is preliminary data.</text>
</comment>
<keyword evidence="3" id="KW-0732">Signal</keyword>
<proteinExistence type="predicted"/>
<accession>A0A7J6BR58</accession>
<evidence type="ECO:0000259" key="4">
    <source>
        <dbReference type="SMART" id="SM00409"/>
    </source>
</evidence>
<sequence>MNFLWTLVTVLLLLGVSGVGSDGVSVFVIEGDSVTLYTDIEANQQEKIRWYFNDIQIAVVIGEKREICTEDQCKERFRDRLKLDQTGSLTIMNITTTDSGVFSRKVINSGSFSDQIFNVSIHDVPEQDGMKTKSMKEGESVTLDPGVVKNLNGVMTWHFKDTLIAEITGDQSEICTGVQCDESYTDRLKLDHQTGSLTIMNIRTTDSGLYKLQINTSSFSISRISTELTVIDSGLSPGAIAGIVVVAAVVLSLIAAAAVFIYRARRKRTQNNNDQRDNLEVLPRDQSTTPLTHEVKAANGNHVGH</sequence>
<keyword evidence="2" id="KW-1133">Transmembrane helix</keyword>
<evidence type="ECO:0000313" key="5">
    <source>
        <dbReference type="EMBL" id="KAF4097201.1"/>
    </source>
</evidence>
<dbReference type="EMBL" id="JAAMOB010000022">
    <property type="protein sequence ID" value="KAF4097201.1"/>
    <property type="molecule type" value="Genomic_DNA"/>
</dbReference>
<keyword evidence="2" id="KW-0812">Transmembrane</keyword>
<name>A0A7J6BR58_9TELE</name>
<organism evidence="5 6">
    <name type="scientific">Onychostoma macrolepis</name>
    <dbReference type="NCBI Taxonomy" id="369639"/>
    <lineage>
        <taxon>Eukaryota</taxon>
        <taxon>Metazoa</taxon>
        <taxon>Chordata</taxon>
        <taxon>Craniata</taxon>
        <taxon>Vertebrata</taxon>
        <taxon>Euteleostomi</taxon>
        <taxon>Actinopterygii</taxon>
        <taxon>Neopterygii</taxon>
        <taxon>Teleostei</taxon>
        <taxon>Ostariophysi</taxon>
        <taxon>Cypriniformes</taxon>
        <taxon>Cyprinidae</taxon>
        <taxon>Acrossocheilinae</taxon>
        <taxon>Onychostoma</taxon>
    </lineage>
</organism>
<evidence type="ECO:0000256" key="2">
    <source>
        <dbReference type="SAM" id="Phobius"/>
    </source>
</evidence>
<dbReference type="SMART" id="SM00409">
    <property type="entry name" value="IG"/>
    <property type="match status" value="2"/>
</dbReference>
<feature type="domain" description="Immunoglobulin" evidence="4">
    <location>
        <begin position="130"/>
        <end position="231"/>
    </location>
</feature>
<dbReference type="SUPFAM" id="SSF48726">
    <property type="entry name" value="Immunoglobulin"/>
    <property type="match status" value="2"/>
</dbReference>
<dbReference type="OrthoDB" id="8741746at2759"/>
<evidence type="ECO:0000256" key="1">
    <source>
        <dbReference type="SAM" id="MobiDB-lite"/>
    </source>
</evidence>
<reference evidence="5 6" key="1">
    <citation type="submission" date="2020-04" db="EMBL/GenBank/DDBJ databases">
        <title>Chromosome-level genome assembly of a cyprinid fish Onychostoma macrolepis by integration of Nanopore Sequencing, Bionano and Hi-C technology.</title>
        <authorList>
            <person name="Wang D."/>
        </authorList>
    </citation>
    <scope>NUCLEOTIDE SEQUENCE [LARGE SCALE GENOMIC DNA]</scope>
    <source>
        <strain evidence="5">SWU-2019</strain>
        <tissue evidence="5">Muscle</tissue>
    </source>
</reference>
<dbReference type="InterPro" id="IPR036179">
    <property type="entry name" value="Ig-like_dom_sf"/>
</dbReference>
<feature type="region of interest" description="Disordered" evidence="1">
    <location>
        <begin position="272"/>
        <end position="305"/>
    </location>
</feature>